<dbReference type="EMBL" id="CP017253">
    <property type="protein sequence ID" value="AOR22288.2"/>
    <property type="molecule type" value="Genomic_DNA"/>
</dbReference>
<accession>A0A1D7XG02</accession>
<dbReference type="SUPFAM" id="SSF53092">
    <property type="entry name" value="Creatinase/prolidase N-terminal domain"/>
    <property type="match status" value="1"/>
</dbReference>
<dbReference type="AlphaFoldDB" id="A0A1D7XG02"/>
<comment type="similarity">
    <text evidence="1">Belongs to the peptidase M24B family.</text>
</comment>
<feature type="domain" description="Peptidase M24 C-terminal" evidence="6">
    <location>
        <begin position="534"/>
        <end position="594"/>
    </location>
</feature>
<organism evidence="7 8">
    <name type="scientific">Clostridium taeniosporum</name>
    <dbReference type="NCBI Taxonomy" id="394958"/>
    <lineage>
        <taxon>Bacteria</taxon>
        <taxon>Bacillati</taxon>
        <taxon>Bacillota</taxon>
        <taxon>Clostridia</taxon>
        <taxon>Eubacteriales</taxon>
        <taxon>Clostridiaceae</taxon>
        <taxon>Clostridium</taxon>
    </lineage>
</organism>
<proteinExistence type="inferred from homology"/>
<dbReference type="PANTHER" id="PTHR43763">
    <property type="entry name" value="XAA-PRO AMINOPEPTIDASE 1"/>
    <property type="match status" value="1"/>
</dbReference>
<evidence type="ECO:0000313" key="8">
    <source>
        <dbReference type="Proteomes" id="UP000094652"/>
    </source>
</evidence>
<dbReference type="KEGG" id="ctae:BGI42_00405"/>
<protein>
    <submittedName>
        <fullName evidence="7">Peptidase M24</fullName>
    </submittedName>
</protein>
<dbReference type="CDD" id="cd01085">
    <property type="entry name" value="APP"/>
    <property type="match status" value="1"/>
</dbReference>
<dbReference type="InterPro" id="IPR032416">
    <property type="entry name" value="Peptidase_M24_C"/>
</dbReference>
<dbReference type="Pfam" id="PF16189">
    <property type="entry name" value="Creatinase_N_2"/>
    <property type="match status" value="1"/>
</dbReference>
<evidence type="ECO:0000259" key="6">
    <source>
        <dbReference type="Pfam" id="PF16188"/>
    </source>
</evidence>
<dbReference type="GO" id="GO:0070006">
    <property type="term" value="F:metalloaminopeptidase activity"/>
    <property type="evidence" value="ECO:0007669"/>
    <property type="project" value="InterPro"/>
</dbReference>
<dbReference type="InterPro" id="IPR036005">
    <property type="entry name" value="Creatinase/aminopeptidase-like"/>
</dbReference>
<keyword evidence="3" id="KW-0378">Hydrolase</keyword>
<dbReference type="SUPFAM" id="SSF55920">
    <property type="entry name" value="Creatinase/aminopeptidase"/>
    <property type="match status" value="1"/>
</dbReference>
<dbReference type="InterPro" id="IPR000994">
    <property type="entry name" value="Pept_M24"/>
</dbReference>
<evidence type="ECO:0000259" key="4">
    <source>
        <dbReference type="Pfam" id="PF00557"/>
    </source>
</evidence>
<evidence type="ECO:0000259" key="5">
    <source>
        <dbReference type="Pfam" id="PF01321"/>
    </source>
</evidence>
<evidence type="ECO:0000256" key="1">
    <source>
        <dbReference type="ARBA" id="ARBA00008766"/>
    </source>
</evidence>
<dbReference type="Proteomes" id="UP000094652">
    <property type="component" value="Chromosome"/>
</dbReference>
<dbReference type="GO" id="GO:0046872">
    <property type="term" value="F:metal ion binding"/>
    <property type="evidence" value="ECO:0007669"/>
    <property type="project" value="UniProtKB-KW"/>
</dbReference>
<keyword evidence="8" id="KW-1185">Reference proteome</keyword>
<dbReference type="FunFam" id="3.90.230.10:FF:000009">
    <property type="entry name" value="xaa-Pro aminopeptidase 2"/>
    <property type="match status" value="1"/>
</dbReference>
<dbReference type="Pfam" id="PF00557">
    <property type="entry name" value="Peptidase_M24"/>
    <property type="match status" value="1"/>
</dbReference>
<dbReference type="FunFam" id="3.40.350.10:FF:000003">
    <property type="entry name" value="Xaa-pro aminopeptidase P"/>
    <property type="match status" value="1"/>
</dbReference>
<dbReference type="PANTHER" id="PTHR43763:SF6">
    <property type="entry name" value="XAA-PRO AMINOPEPTIDASE 1"/>
    <property type="match status" value="1"/>
</dbReference>
<reference evidence="8" key="1">
    <citation type="submission" date="2016-09" db="EMBL/GenBank/DDBJ databases">
        <title>Genomics of Clostridium taeniosporum, an organism which forms endospores with ribbon-like appendages.</title>
        <authorList>
            <person name="Walker J.R."/>
        </authorList>
    </citation>
    <scope>NUCLEOTIDE SEQUENCE [LARGE SCALE GENOMIC DNA]</scope>
    <source>
        <strain evidence="8">1/k</strain>
    </source>
</reference>
<dbReference type="InterPro" id="IPR029149">
    <property type="entry name" value="Creatin/AminoP/Spt16_N"/>
</dbReference>
<gene>
    <name evidence="7" type="ORF">BGI42_00405</name>
</gene>
<feature type="domain" description="Creatinase N-terminal" evidence="5">
    <location>
        <begin position="10"/>
        <end position="132"/>
    </location>
</feature>
<dbReference type="InterPro" id="IPR033740">
    <property type="entry name" value="Pept_M24B"/>
</dbReference>
<dbReference type="GO" id="GO:0005737">
    <property type="term" value="C:cytoplasm"/>
    <property type="evidence" value="ECO:0007669"/>
    <property type="project" value="UniProtKB-ARBA"/>
</dbReference>
<sequence>MNYMRTSEKLEKLREIMKKENIDYYVIPSSDFHQSEYVSEHFKSRAYITGFTGSAGTALIGKEKGILWTDGRYFIQAEKQLKDSGIELYKMRIPGWPTLTEWLMDNMKSGETLGFDGRLFSIKEYKEFKNIKNKKDINIVMDKDLIQEIWSNKPQLPKEKVFLHDIKYCGKSAKEKIQEVRAEMKKMGGSSYIISSLDDIAWLYNIRGNDVKDTPVALAYAIINEKKATLYIDKDKLSNEDEIELNKQGIEVEEYNKIFDDTKQVEDSVIVDSNKVSGYIFTLINSNVKIIEEENITTKLKAIKNGVEIENLRNCQIKDGVAMVRLLKWLKENVGKENITELTVADKLLELRSKGDLFVEESFGTIAGYKDHAAMMHYSATKESAYELKPEGILLVDSGGQYFDGTTDITRSFILGKLTDEEKKDFTLVLKSHINLMKAKFLKGTTGSNLDILARTILWDEGIDYKCGTGHGVGFFLSVHEGPQSIRPVPNTVILEPGMILTNEPGVYKEGKHGIRTENVMLVVKDIETEEGGEFYKFEVMSYCPIDLEGIDKTLLTDAERKWLNNYHKETYKKLSPHLNEEEKNFLKNATREI</sequence>
<name>A0A1D7XG02_9CLOT</name>
<dbReference type="OrthoDB" id="9806388at2"/>
<dbReference type="Pfam" id="PF01321">
    <property type="entry name" value="Creatinase_N"/>
    <property type="match status" value="1"/>
</dbReference>
<feature type="domain" description="Peptidase M24" evidence="4">
    <location>
        <begin position="310"/>
        <end position="524"/>
    </location>
</feature>
<dbReference type="InterPro" id="IPR000587">
    <property type="entry name" value="Creatinase_N"/>
</dbReference>
<evidence type="ECO:0000313" key="7">
    <source>
        <dbReference type="EMBL" id="AOR22288.2"/>
    </source>
</evidence>
<keyword evidence="2" id="KW-0479">Metal-binding</keyword>
<dbReference type="Gene3D" id="3.90.230.10">
    <property type="entry name" value="Creatinase/methionine aminopeptidase superfamily"/>
    <property type="match status" value="1"/>
</dbReference>
<evidence type="ECO:0000256" key="2">
    <source>
        <dbReference type="ARBA" id="ARBA00022723"/>
    </source>
</evidence>
<evidence type="ECO:0000256" key="3">
    <source>
        <dbReference type="ARBA" id="ARBA00022801"/>
    </source>
</evidence>
<dbReference type="STRING" id="394958.BGI42_00405"/>
<dbReference type="Gene3D" id="3.40.350.10">
    <property type="entry name" value="Creatinase/prolidase N-terminal domain"/>
    <property type="match status" value="2"/>
</dbReference>
<dbReference type="Pfam" id="PF16188">
    <property type="entry name" value="Peptidase_M24_C"/>
    <property type="match status" value="1"/>
</dbReference>
<dbReference type="InterPro" id="IPR050422">
    <property type="entry name" value="X-Pro_aminopeptidase_P"/>
</dbReference>